<proteinExistence type="predicted"/>
<dbReference type="GO" id="GO:0008270">
    <property type="term" value="F:zinc ion binding"/>
    <property type="evidence" value="ECO:0007669"/>
    <property type="project" value="UniProtKB-KW"/>
</dbReference>
<reference evidence="8" key="1">
    <citation type="journal article" date="2006" name="PLoS Biol.">
        <title>Macronuclear genome sequence of the ciliate Tetrahymena thermophila, a model eukaryote.</title>
        <authorList>
            <person name="Eisen J.A."/>
            <person name="Coyne R.S."/>
            <person name="Wu M."/>
            <person name="Wu D."/>
            <person name="Thiagarajan M."/>
            <person name="Wortman J.R."/>
            <person name="Badger J.H."/>
            <person name="Ren Q."/>
            <person name="Amedeo P."/>
            <person name="Jones K.M."/>
            <person name="Tallon L.J."/>
            <person name="Delcher A.L."/>
            <person name="Salzberg S.L."/>
            <person name="Silva J.C."/>
            <person name="Haas B.J."/>
            <person name="Majoros W.H."/>
            <person name="Farzad M."/>
            <person name="Carlton J.M."/>
            <person name="Smith R.K. Jr."/>
            <person name="Garg J."/>
            <person name="Pearlman R.E."/>
            <person name="Karrer K.M."/>
            <person name="Sun L."/>
            <person name="Manning G."/>
            <person name="Elde N.C."/>
            <person name="Turkewitz A.P."/>
            <person name="Asai D.J."/>
            <person name="Wilkes D.E."/>
            <person name="Wang Y."/>
            <person name="Cai H."/>
            <person name="Collins K."/>
            <person name="Stewart B.A."/>
            <person name="Lee S.R."/>
            <person name="Wilamowska K."/>
            <person name="Weinberg Z."/>
            <person name="Ruzzo W.L."/>
            <person name="Wloga D."/>
            <person name="Gaertig J."/>
            <person name="Frankel J."/>
            <person name="Tsao C.-C."/>
            <person name="Gorovsky M.A."/>
            <person name="Keeling P.J."/>
            <person name="Waller R.F."/>
            <person name="Patron N.J."/>
            <person name="Cherry J.M."/>
            <person name="Stover N.A."/>
            <person name="Krieger C.J."/>
            <person name="del Toro C."/>
            <person name="Ryder H.F."/>
            <person name="Williamson S.C."/>
            <person name="Barbeau R.A."/>
            <person name="Hamilton E.P."/>
            <person name="Orias E."/>
        </authorList>
    </citation>
    <scope>NUCLEOTIDE SEQUENCE [LARGE SCALE GENOMIC DNA]</scope>
    <source>
        <strain evidence="8">SB210</strain>
    </source>
</reference>
<keyword evidence="7" id="KW-0479">Metal-binding</keyword>
<dbReference type="GO" id="GO:0005516">
    <property type="term" value="F:calmodulin binding"/>
    <property type="evidence" value="ECO:0007669"/>
    <property type="project" value="TreeGrafter"/>
</dbReference>
<dbReference type="EMBL" id="GG662821">
    <property type="protein sequence ID" value="EAR89260.1"/>
    <property type="molecule type" value="Genomic_DNA"/>
</dbReference>
<dbReference type="GO" id="GO:0005856">
    <property type="term" value="C:cytoskeleton"/>
    <property type="evidence" value="ECO:0007669"/>
    <property type="project" value="UniProtKB-SubCell"/>
</dbReference>
<dbReference type="InterPro" id="IPR027012">
    <property type="entry name" value="Enkurin_dom"/>
</dbReference>
<comment type="subcellular location">
    <subcellularLocation>
        <location evidence="1">Cell projection</location>
        <location evidence="1">Cilium</location>
    </subcellularLocation>
    <subcellularLocation>
        <location evidence="2">Cytoplasm</location>
        <location evidence="2">Cytoskeleton</location>
    </subcellularLocation>
</comment>
<evidence type="ECO:0000256" key="3">
    <source>
        <dbReference type="ARBA" id="ARBA00022490"/>
    </source>
</evidence>
<dbReference type="PANTHER" id="PTHR21490">
    <property type="entry name" value="ENKURIN-RELATED"/>
    <property type="match status" value="1"/>
</dbReference>
<evidence type="ECO:0000313" key="7">
    <source>
        <dbReference type="EMBL" id="EAR89260.1"/>
    </source>
</evidence>
<evidence type="ECO:0000256" key="1">
    <source>
        <dbReference type="ARBA" id="ARBA00004138"/>
    </source>
</evidence>
<keyword evidence="7" id="KW-0863">Zinc-finger</keyword>
<sequence length="275" mass="32098">MYQEEESIYNIIPKEVYIPPKQGKYKSRYPPDIVPTGSTLALRNSQKPNVRNCGGHFEEIIEDHPISCKYSTLGKPKGSYKQSPDRYLKKGEGSQSIFHLPKIQNNSSIRQSHSQEKIKPPVPKLSESPLLLKGTKKNFILDNIVSNILSVPAVSQSQPDWLKKKEYGQTPRYLQRIKERTLQESIIMKDIVRAQEQEEQKKLYELSQQELQNLRDGLKSKWEQVYREYQQLTHITKIDTIHKLRKKEKCEEQLKQLEADMLKLKKNHIFVDAAK</sequence>
<dbReference type="HOGENOM" id="CLU_088051_0_0_1"/>
<dbReference type="STRING" id="312017.I7LU20"/>
<dbReference type="OMA" id="QESIIMK"/>
<dbReference type="GO" id="GO:0005929">
    <property type="term" value="C:cilium"/>
    <property type="evidence" value="ECO:0007669"/>
    <property type="project" value="UniProtKB-SubCell"/>
</dbReference>
<keyword evidence="7" id="KW-0862">Zinc</keyword>
<accession>I7LU20</accession>
<dbReference type="PANTHER" id="PTHR21490:SF0">
    <property type="entry name" value="ENKURIN"/>
    <property type="match status" value="1"/>
</dbReference>
<evidence type="ECO:0000256" key="4">
    <source>
        <dbReference type="ARBA" id="ARBA00023212"/>
    </source>
</evidence>
<dbReference type="FunCoup" id="I7LU20">
    <property type="interactions" value="9"/>
</dbReference>
<evidence type="ECO:0000256" key="2">
    <source>
        <dbReference type="ARBA" id="ARBA00004245"/>
    </source>
</evidence>
<keyword evidence="8" id="KW-1185">Reference proteome</keyword>
<dbReference type="Pfam" id="PF13864">
    <property type="entry name" value="Enkurin"/>
    <property type="match status" value="1"/>
</dbReference>
<dbReference type="InParanoid" id="I7LU20"/>
<dbReference type="InterPro" id="IPR052102">
    <property type="entry name" value="Enkurin_domain-protein"/>
</dbReference>
<keyword evidence="4" id="KW-0206">Cytoskeleton</keyword>
<name>I7LU20_TETTS</name>
<evidence type="ECO:0000259" key="6">
    <source>
        <dbReference type="PROSITE" id="PS51665"/>
    </source>
</evidence>
<dbReference type="eggNOG" id="ENOG502QT8E">
    <property type="taxonomic scope" value="Eukaryota"/>
</dbReference>
<dbReference type="PROSITE" id="PS51665">
    <property type="entry name" value="ENKURIN"/>
    <property type="match status" value="1"/>
</dbReference>
<gene>
    <name evidence="7" type="ORF">TTHERM_00370750</name>
</gene>
<dbReference type="OrthoDB" id="2123594at2759"/>
<evidence type="ECO:0000256" key="5">
    <source>
        <dbReference type="ARBA" id="ARBA00023273"/>
    </source>
</evidence>
<dbReference type="GeneID" id="7827868"/>
<protein>
    <submittedName>
        <fullName evidence="7">DNA polymerase delta C4-type zinc-finger protein</fullName>
    </submittedName>
</protein>
<dbReference type="Proteomes" id="UP000009168">
    <property type="component" value="Unassembled WGS sequence"/>
</dbReference>
<dbReference type="RefSeq" id="XP_001009505.1">
    <property type="nucleotide sequence ID" value="XM_001009505.3"/>
</dbReference>
<evidence type="ECO:0000313" key="8">
    <source>
        <dbReference type="Proteomes" id="UP000009168"/>
    </source>
</evidence>
<keyword evidence="3" id="KW-0963">Cytoplasm</keyword>
<dbReference type="AlphaFoldDB" id="I7LU20"/>
<organism evidence="7 8">
    <name type="scientific">Tetrahymena thermophila (strain SB210)</name>
    <dbReference type="NCBI Taxonomy" id="312017"/>
    <lineage>
        <taxon>Eukaryota</taxon>
        <taxon>Sar</taxon>
        <taxon>Alveolata</taxon>
        <taxon>Ciliophora</taxon>
        <taxon>Intramacronucleata</taxon>
        <taxon>Oligohymenophorea</taxon>
        <taxon>Hymenostomatida</taxon>
        <taxon>Tetrahymenina</taxon>
        <taxon>Tetrahymenidae</taxon>
        <taxon>Tetrahymena</taxon>
    </lineage>
</organism>
<feature type="domain" description="Enkurin" evidence="6">
    <location>
        <begin position="178"/>
        <end position="272"/>
    </location>
</feature>
<keyword evidence="5" id="KW-0966">Cell projection</keyword>
<dbReference type="KEGG" id="tet:TTHERM_00370750"/>